<sequence length="28" mass="2981">QILNQRTPIIAFNSATVTCFARSSVAAT</sequence>
<name>A0A8S2X4Z6_9BILA</name>
<comment type="caution">
    <text evidence="1">The sequence shown here is derived from an EMBL/GenBank/DDBJ whole genome shotgun (WGS) entry which is preliminary data.</text>
</comment>
<dbReference type="AlphaFoldDB" id="A0A8S2X4Z6"/>
<dbReference type="EMBL" id="CAJOBJ010155327">
    <property type="protein sequence ID" value="CAF4823928.1"/>
    <property type="molecule type" value="Genomic_DNA"/>
</dbReference>
<reference evidence="1" key="1">
    <citation type="submission" date="2021-02" db="EMBL/GenBank/DDBJ databases">
        <authorList>
            <person name="Nowell W R."/>
        </authorList>
    </citation>
    <scope>NUCLEOTIDE SEQUENCE</scope>
</reference>
<evidence type="ECO:0000313" key="3">
    <source>
        <dbReference type="Proteomes" id="UP000681967"/>
    </source>
</evidence>
<gene>
    <name evidence="1" type="ORF">BYL167_LOCUS35010</name>
    <name evidence="2" type="ORF">GIL414_LOCUS48139</name>
</gene>
<dbReference type="EMBL" id="CAJOBH010072506">
    <property type="protein sequence ID" value="CAF4478498.1"/>
    <property type="molecule type" value="Genomic_DNA"/>
</dbReference>
<organism evidence="1 3">
    <name type="scientific">Rotaria magnacalcarata</name>
    <dbReference type="NCBI Taxonomy" id="392030"/>
    <lineage>
        <taxon>Eukaryota</taxon>
        <taxon>Metazoa</taxon>
        <taxon>Spiralia</taxon>
        <taxon>Gnathifera</taxon>
        <taxon>Rotifera</taxon>
        <taxon>Eurotatoria</taxon>
        <taxon>Bdelloidea</taxon>
        <taxon>Philodinida</taxon>
        <taxon>Philodinidae</taxon>
        <taxon>Rotaria</taxon>
    </lineage>
</organism>
<protein>
    <submittedName>
        <fullName evidence="1">Uncharacterized protein</fullName>
    </submittedName>
</protein>
<dbReference type="Proteomes" id="UP000681967">
    <property type="component" value="Unassembled WGS sequence"/>
</dbReference>
<proteinExistence type="predicted"/>
<evidence type="ECO:0000313" key="1">
    <source>
        <dbReference type="EMBL" id="CAF4478498.1"/>
    </source>
</evidence>
<evidence type="ECO:0000313" key="2">
    <source>
        <dbReference type="EMBL" id="CAF4823928.1"/>
    </source>
</evidence>
<accession>A0A8S2X4Z6</accession>
<dbReference type="Proteomes" id="UP000681720">
    <property type="component" value="Unassembled WGS sequence"/>
</dbReference>
<feature type="non-terminal residue" evidence="1">
    <location>
        <position position="1"/>
    </location>
</feature>